<feature type="region of interest" description="Disordered" evidence="2">
    <location>
        <begin position="264"/>
        <end position="285"/>
    </location>
</feature>
<feature type="region of interest" description="Disordered" evidence="2">
    <location>
        <begin position="1496"/>
        <end position="1586"/>
    </location>
</feature>
<feature type="region of interest" description="Disordered" evidence="2">
    <location>
        <begin position="1332"/>
        <end position="1417"/>
    </location>
</feature>
<dbReference type="EMBL" id="JBAMZL010000014">
    <property type="protein sequence ID" value="KAL0511792.1"/>
    <property type="molecule type" value="Genomic_DNA"/>
</dbReference>
<feature type="compositionally biased region" description="Basic residues" evidence="2">
    <location>
        <begin position="1363"/>
        <end position="1373"/>
    </location>
</feature>
<keyword evidence="4" id="KW-1185">Reference proteome</keyword>
<comment type="caution">
    <text evidence="3">The sequence shown here is derived from an EMBL/GenBank/DDBJ whole genome shotgun (WGS) entry which is preliminary data.</text>
</comment>
<organism evidence="3 4">
    <name type="scientific">Leishmania utingensis</name>
    <dbReference type="NCBI Taxonomy" id="653362"/>
    <lineage>
        <taxon>Eukaryota</taxon>
        <taxon>Discoba</taxon>
        <taxon>Euglenozoa</taxon>
        <taxon>Kinetoplastea</taxon>
        <taxon>Metakinetoplastina</taxon>
        <taxon>Trypanosomatida</taxon>
        <taxon>Trypanosomatidae</taxon>
        <taxon>Leishmaniinae</taxon>
        <taxon>Leishmania</taxon>
    </lineage>
</organism>
<feature type="region of interest" description="Disordered" evidence="2">
    <location>
        <begin position="443"/>
        <end position="473"/>
    </location>
</feature>
<feature type="compositionally biased region" description="Polar residues" evidence="2">
    <location>
        <begin position="724"/>
        <end position="733"/>
    </location>
</feature>
<evidence type="ECO:0000256" key="1">
    <source>
        <dbReference type="SAM" id="Coils"/>
    </source>
</evidence>
<feature type="compositionally biased region" description="Low complexity" evidence="2">
    <location>
        <begin position="1390"/>
        <end position="1407"/>
    </location>
</feature>
<proteinExistence type="predicted"/>
<dbReference type="Proteomes" id="UP001482455">
    <property type="component" value="Unassembled WGS sequence"/>
</dbReference>
<feature type="region of interest" description="Disordered" evidence="2">
    <location>
        <begin position="190"/>
        <end position="223"/>
    </location>
</feature>
<evidence type="ECO:0000313" key="4">
    <source>
        <dbReference type="Proteomes" id="UP001482455"/>
    </source>
</evidence>
<feature type="coiled-coil region" evidence="1">
    <location>
        <begin position="813"/>
        <end position="871"/>
    </location>
</feature>
<feature type="compositionally biased region" description="Polar residues" evidence="2">
    <location>
        <begin position="1501"/>
        <end position="1518"/>
    </location>
</feature>
<feature type="compositionally biased region" description="Low complexity" evidence="2">
    <location>
        <begin position="587"/>
        <end position="603"/>
    </location>
</feature>
<dbReference type="PANTHER" id="PTHR34894">
    <property type="entry name" value="SAM-DEPENDENT METHYLTRANSFERASE RSMI, CONSERVED SITE"/>
    <property type="match status" value="1"/>
</dbReference>
<name>A0AAW3AWC0_9TRYP</name>
<protein>
    <recommendedName>
        <fullName evidence="5">Axonemal dynein light chain</fullName>
    </recommendedName>
</protein>
<evidence type="ECO:0000313" key="3">
    <source>
        <dbReference type="EMBL" id="KAL0511792.1"/>
    </source>
</evidence>
<gene>
    <name evidence="3" type="ORF">Q4I30_002003</name>
</gene>
<feature type="region of interest" description="Disordered" evidence="2">
    <location>
        <begin position="1"/>
        <end position="27"/>
    </location>
</feature>
<sequence length="1586" mass="169346">MPQQLPVLRHERQAQSSLTPVSSSLISPTSGNDRNVCFGPASRTSVSVASIASTQRALLPSCVGCTVVVPSLQHQQHEKNNADVWRSRKAASASKAVVPIFTAAAAATATSSIRLSESLAHTSVAAAAAAPSLHLEYVGLGPSLARESYLPHAESPGAHDSASTRSDVLALQDATTGLFVRHLGLNSLPATVQADDDDGDEGGAAVPRGGDDDGDRASPTASSALMGATPVISTALLEAGVDHRISPFLLDQLIQRSYRRTRSTVAASGKRGLNRKGQLQNGLKKPTFLKGTAASLQRGGGTAAVMLEGPAAELHYHELPAIQAASEAHYTSTPGSGGTGGGATSAAVAQPNTGAPAASGTKQLLDLIAEYANDLNAGETVGKTPHATAPGMSSTEHAHIAAAVSSNDGALVRQLVEHYCTRIEAISPTRTSTRAAVVVPPTRANMQSRTTSKDKNARAGPGANGGDASEGGAASPAFPLTSATPAFSLLDAVMCVSREFVAQRSAAGVPGQSTSALSERRRRLLERLTSLDQTRIPETWWVTSLPYLGRLVTATGTRSSTAASAVSVGEEARHVSMLATADRTHTGATRMSRASRMARSGGTTSSPPVESWASEQSDEFRCEADTAVKEAIQKASVIRTGPVDSEALSSGVGGQIAFGAGASHNIFPAVRPVERSQVYLLAEVLDRMLRDPSHPRWLSLLADPQVARYVLADDDDTEDDNAQRRSSSYSTLDTSLWGTPGEQRLLAYTDAATHVLEILDTGLAELVRQVASYCVERGALLDLLRQSTMDIASAHVHLLSQVKQQAHVDALATQTLRKEKAQLQQELEATRKALEELQSTHAALCTRVEPLQRKSDRLDELMARVAAKARRFETSRHDEHAALLQVLKESMEQSAGAALDSFFTEMHGLQARHEGLEEGAATTHRATAVEMPSVTVARSQALEQRQTMEQLYTVSYRLLHGLQDAITATNSLCGRLCDKMILKDVSPAAKVATSRWAAVARAVGAFEKDKRHRQRVYEVFMEYCTEHRHKRGAKADLEAVQTGYTTLNNTANIARQDCSYGEAFLVNDSKVMHCCDNFDDDKEPSLVSNESSALLTLTEETSPDERRPRRKNSTAKNEEGVDIDQAAAAAAGAREQMQHEVVMTGTIITRDDLEAMQATDCTVEEVNALFRRDFNIYKYLHGSWQQYVLERLEQAQQGTGAVTTKTSGPGEHHTAVEKTYTLRLPDVLQMLSDVSATLAEVTVRMNAMTSSAVLQAGLQPPLEPPSHPEQPCPLCSRRDACELERQRRREAMSRIARDLQSKMDAVEAKSRAALTGRDEALREVRRLKMELQHSGTTAPARGSAALGAQQQQEMQLRSSQGHRQQRRRSSHRHAAADSPVTGSSVHQAPLRSLGSGSTRLGSSNSGTMEATGCSESSVGVSTGILTPPDKCLFPPITSGASLGTSMSPQHSRISFFDNVHVGDSFTTASYEDSSHVGHLSIPVRRRSTAQMVAMPGHSAAQADSPSSLSVTNVTVSPRTSRKSGVEFLVTTGQEGPLGDPANAPPVNYTEGGGVTNNARETEVEARQQQQLRFPSGGGAPGQRQSR</sequence>
<evidence type="ECO:0000256" key="2">
    <source>
        <dbReference type="SAM" id="MobiDB-lite"/>
    </source>
</evidence>
<evidence type="ECO:0008006" key="5">
    <source>
        <dbReference type="Google" id="ProtNLM"/>
    </source>
</evidence>
<feature type="compositionally biased region" description="Low complexity" evidence="2">
    <location>
        <begin position="1349"/>
        <end position="1362"/>
    </location>
</feature>
<feature type="compositionally biased region" description="Polar residues" evidence="2">
    <location>
        <begin position="1086"/>
        <end position="1100"/>
    </location>
</feature>
<reference evidence="3 4" key="1">
    <citation type="submission" date="2024-02" db="EMBL/GenBank/DDBJ databases">
        <title>FIRST GENOME SEQUENCES OF Leishmania (Viannia) shawi, Leishmania (Viannia) lindenbergi AND Leishmania (Viannia) utingensis.</title>
        <authorList>
            <person name="Resadore F."/>
            <person name="Custodio M.G.F."/>
            <person name="Boite M.C."/>
            <person name="Cupolillo E."/>
            <person name="Ferreira G.E.M."/>
        </authorList>
    </citation>
    <scope>NUCLEOTIDE SEQUENCE [LARGE SCALE GENOMIC DNA]</scope>
    <source>
        <strain evidence="3 4">ITUB/BR/1977/M4964</strain>
    </source>
</reference>
<keyword evidence="1" id="KW-0175">Coiled coil</keyword>
<accession>A0AAW3AWC0</accession>
<feature type="region of interest" description="Disordered" evidence="2">
    <location>
        <begin position="329"/>
        <end position="358"/>
    </location>
</feature>
<feature type="region of interest" description="Disordered" evidence="2">
    <location>
        <begin position="713"/>
        <end position="733"/>
    </location>
</feature>
<feature type="compositionally biased region" description="Low complexity" evidence="2">
    <location>
        <begin position="16"/>
        <end position="27"/>
    </location>
</feature>
<feature type="region of interest" description="Disordered" evidence="2">
    <location>
        <begin position="1084"/>
        <end position="1123"/>
    </location>
</feature>
<feature type="region of interest" description="Disordered" evidence="2">
    <location>
        <begin position="584"/>
        <end position="615"/>
    </location>
</feature>
<dbReference type="PANTHER" id="PTHR34894:SF5">
    <property type="entry name" value="EF-HAND DOMAIN-CONTAINING PROTEIN"/>
    <property type="match status" value="1"/>
</dbReference>